<accession>A0A1G7RNG4</accession>
<evidence type="ECO:0000313" key="6">
    <source>
        <dbReference type="EMBL" id="SDG12358.1"/>
    </source>
</evidence>
<protein>
    <submittedName>
        <fullName evidence="6">DNA-binding transcriptional regulator, LysR family</fullName>
    </submittedName>
</protein>
<dbReference type="AlphaFoldDB" id="A0A1G7RNG4"/>
<comment type="similarity">
    <text evidence="1">Belongs to the LysR transcriptional regulatory family.</text>
</comment>
<name>A0A1G7RNG4_9PSED</name>
<dbReference type="PANTHER" id="PTHR30419:SF8">
    <property type="entry name" value="NITROGEN ASSIMILATION TRANSCRIPTIONAL ACTIVATOR-RELATED"/>
    <property type="match status" value="1"/>
</dbReference>
<proteinExistence type="inferred from homology"/>
<dbReference type="InterPro" id="IPR005119">
    <property type="entry name" value="LysR_subst-bd"/>
</dbReference>
<evidence type="ECO:0000256" key="3">
    <source>
        <dbReference type="ARBA" id="ARBA00023125"/>
    </source>
</evidence>
<dbReference type="InterPro" id="IPR036390">
    <property type="entry name" value="WH_DNA-bd_sf"/>
</dbReference>
<sequence length="305" mass="34199">MRELNQRRIRYFYEVLKSGSIRGAADNLNTAPSVITRQIKLLESEVGALLFERQARGVQPTAAAHYLLDFWRGCQSEQERLEDQLNALMGLQTGEIRIVLSQGYVDGLMESVLTDFCTTYPGLRIMMDILPVDEVLTEVAQNKAHIGLAYNPSPHPEIEYRRSASQPVELLVHARHPLALRGTAVEVRELLDYPLALMPPEYGLGQAVRWVAFSENLQLHPTLVTNSLEGLRRFVSRGNGITLLGGFADSLSITGDELVALPINHSFFQSAHARLLVKARRPLSAAAEECLNWITERMPLFARDR</sequence>
<gene>
    <name evidence="6" type="ORF">SAMN05216605_101205</name>
</gene>
<dbReference type="SUPFAM" id="SSF46785">
    <property type="entry name" value="Winged helix' DNA-binding domain"/>
    <property type="match status" value="1"/>
</dbReference>
<dbReference type="EMBL" id="FNCO01000001">
    <property type="protein sequence ID" value="SDG12358.1"/>
    <property type="molecule type" value="Genomic_DNA"/>
</dbReference>
<keyword evidence="3 6" id="KW-0238">DNA-binding</keyword>
<dbReference type="GO" id="GO:0003700">
    <property type="term" value="F:DNA-binding transcription factor activity"/>
    <property type="evidence" value="ECO:0007669"/>
    <property type="project" value="InterPro"/>
</dbReference>
<keyword evidence="7" id="KW-1185">Reference proteome</keyword>
<evidence type="ECO:0000313" key="7">
    <source>
        <dbReference type="Proteomes" id="UP000182894"/>
    </source>
</evidence>
<dbReference type="RefSeq" id="WP_074749544.1">
    <property type="nucleotide sequence ID" value="NZ_FNCO01000001.1"/>
</dbReference>
<dbReference type="PROSITE" id="PS50931">
    <property type="entry name" value="HTH_LYSR"/>
    <property type="match status" value="1"/>
</dbReference>
<feature type="domain" description="HTH lysR-type" evidence="5">
    <location>
        <begin position="4"/>
        <end position="61"/>
    </location>
</feature>
<keyword evidence="2" id="KW-0805">Transcription regulation</keyword>
<dbReference type="OrthoDB" id="8839922at2"/>
<reference evidence="7" key="1">
    <citation type="submission" date="2016-10" db="EMBL/GenBank/DDBJ databases">
        <authorList>
            <person name="Varghese N."/>
            <person name="Submissions S."/>
        </authorList>
    </citation>
    <scope>NUCLEOTIDE SEQUENCE [LARGE SCALE GENOMIC DNA]</scope>
    <source>
        <strain evidence="7">ATCC 700689</strain>
    </source>
</reference>
<evidence type="ECO:0000256" key="4">
    <source>
        <dbReference type="ARBA" id="ARBA00023163"/>
    </source>
</evidence>
<evidence type="ECO:0000259" key="5">
    <source>
        <dbReference type="PROSITE" id="PS50931"/>
    </source>
</evidence>
<evidence type="ECO:0000256" key="2">
    <source>
        <dbReference type="ARBA" id="ARBA00023015"/>
    </source>
</evidence>
<dbReference type="STRING" id="89065.SAMN05216605_101205"/>
<dbReference type="GO" id="GO:0005829">
    <property type="term" value="C:cytosol"/>
    <property type="evidence" value="ECO:0007669"/>
    <property type="project" value="TreeGrafter"/>
</dbReference>
<dbReference type="SUPFAM" id="SSF53850">
    <property type="entry name" value="Periplasmic binding protein-like II"/>
    <property type="match status" value="1"/>
</dbReference>
<dbReference type="InterPro" id="IPR036388">
    <property type="entry name" value="WH-like_DNA-bd_sf"/>
</dbReference>
<dbReference type="GO" id="GO:0003677">
    <property type="term" value="F:DNA binding"/>
    <property type="evidence" value="ECO:0007669"/>
    <property type="project" value="UniProtKB-KW"/>
</dbReference>
<keyword evidence="4" id="KW-0804">Transcription</keyword>
<dbReference type="Pfam" id="PF03466">
    <property type="entry name" value="LysR_substrate"/>
    <property type="match status" value="1"/>
</dbReference>
<dbReference type="Gene3D" id="1.10.10.10">
    <property type="entry name" value="Winged helix-like DNA-binding domain superfamily/Winged helix DNA-binding domain"/>
    <property type="match status" value="1"/>
</dbReference>
<evidence type="ECO:0000256" key="1">
    <source>
        <dbReference type="ARBA" id="ARBA00009437"/>
    </source>
</evidence>
<dbReference type="Proteomes" id="UP000182894">
    <property type="component" value="Unassembled WGS sequence"/>
</dbReference>
<dbReference type="InterPro" id="IPR000847">
    <property type="entry name" value="LysR_HTH_N"/>
</dbReference>
<dbReference type="PANTHER" id="PTHR30419">
    <property type="entry name" value="HTH-TYPE TRANSCRIPTIONAL REGULATOR YBHD"/>
    <property type="match status" value="1"/>
</dbReference>
<dbReference type="InterPro" id="IPR050950">
    <property type="entry name" value="HTH-type_LysR_regulators"/>
</dbReference>
<dbReference type="Gene3D" id="3.40.190.290">
    <property type="match status" value="1"/>
</dbReference>
<dbReference type="Pfam" id="PF00126">
    <property type="entry name" value="HTH_1"/>
    <property type="match status" value="1"/>
</dbReference>
<organism evidence="6 7">
    <name type="scientific">Pseudomonas abietaniphila</name>
    <dbReference type="NCBI Taxonomy" id="89065"/>
    <lineage>
        <taxon>Bacteria</taxon>
        <taxon>Pseudomonadati</taxon>
        <taxon>Pseudomonadota</taxon>
        <taxon>Gammaproteobacteria</taxon>
        <taxon>Pseudomonadales</taxon>
        <taxon>Pseudomonadaceae</taxon>
        <taxon>Pseudomonas</taxon>
    </lineage>
</organism>